<evidence type="ECO:0000259" key="4">
    <source>
        <dbReference type="PROSITE" id="PS50887"/>
    </source>
</evidence>
<dbReference type="PANTHER" id="PTHR45138">
    <property type="entry name" value="REGULATORY COMPONENTS OF SENSORY TRANSDUCTION SYSTEM"/>
    <property type="match status" value="1"/>
</dbReference>
<dbReference type="SMART" id="SM00267">
    <property type="entry name" value="GGDEF"/>
    <property type="match status" value="1"/>
</dbReference>
<dbReference type="InterPro" id="IPR043128">
    <property type="entry name" value="Rev_trsase/Diguanyl_cyclase"/>
</dbReference>
<feature type="domain" description="GGDEF" evidence="4">
    <location>
        <begin position="146"/>
        <end position="279"/>
    </location>
</feature>
<comment type="catalytic activity">
    <reaction evidence="2">
        <text>2 GTP = 3',3'-c-di-GMP + 2 diphosphate</text>
        <dbReference type="Rhea" id="RHEA:24898"/>
        <dbReference type="ChEBI" id="CHEBI:33019"/>
        <dbReference type="ChEBI" id="CHEBI:37565"/>
        <dbReference type="ChEBI" id="CHEBI:58805"/>
        <dbReference type="EC" id="2.7.7.65"/>
    </reaction>
</comment>
<feature type="coiled-coil region" evidence="3">
    <location>
        <begin position="81"/>
        <end position="111"/>
    </location>
</feature>
<dbReference type="PANTHER" id="PTHR45138:SF9">
    <property type="entry name" value="DIGUANYLATE CYCLASE DGCM-RELATED"/>
    <property type="match status" value="1"/>
</dbReference>
<proteinExistence type="predicted"/>
<evidence type="ECO:0000256" key="1">
    <source>
        <dbReference type="ARBA" id="ARBA00012528"/>
    </source>
</evidence>
<evidence type="ECO:0000256" key="2">
    <source>
        <dbReference type="ARBA" id="ARBA00034247"/>
    </source>
</evidence>
<dbReference type="AlphaFoldDB" id="A0A1G7WN23"/>
<evidence type="ECO:0000313" key="5">
    <source>
        <dbReference type="EMBL" id="SDG73371.1"/>
    </source>
</evidence>
<evidence type="ECO:0000313" key="6">
    <source>
        <dbReference type="Proteomes" id="UP000217076"/>
    </source>
</evidence>
<reference evidence="6" key="1">
    <citation type="submission" date="2016-10" db="EMBL/GenBank/DDBJ databases">
        <authorList>
            <person name="Varghese N."/>
            <person name="Submissions S."/>
        </authorList>
    </citation>
    <scope>NUCLEOTIDE SEQUENCE [LARGE SCALE GENOMIC DNA]</scope>
    <source>
        <strain evidence="6">930I</strain>
    </source>
</reference>
<dbReference type="Proteomes" id="UP000217076">
    <property type="component" value="Unassembled WGS sequence"/>
</dbReference>
<sequence>MSDSANSPAQAVDSARDDGDSFSLFDAEREVLREADVMVGKLEDVGQGVRRLAEAYRRSFRELQRMVRLSDRMQLELHQANKRLAEQADHLTELNHALENEIAARTRLTEELEHLVRHDALTGAFSRAHLLELAERERVRAARAGTPLACILMDLDHFKQINDTYGHASGDVVLRRFVRLCRESLREVDVFGRLGGEEFAAFLPDTDAAGAREVAERIRERLAGETIETPDGRPMKATVTLGLSIDTGRQTGIEQLLSRADNRLYEAKNAGRNRIAGPD</sequence>
<protein>
    <recommendedName>
        <fullName evidence="1">diguanylate cyclase</fullName>
        <ecNumber evidence="1">2.7.7.65</ecNumber>
    </recommendedName>
</protein>
<dbReference type="InterPro" id="IPR000160">
    <property type="entry name" value="GGDEF_dom"/>
</dbReference>
<dbReference type="GO" id="GO:0052621">
    <property type="term" value="F:diguanylate cyclase activity"/>
    <property type="evidence" value="ECO:0007669"/>
    <property type="project" value="UniProtKB-EC"/>
</dbReference>
<organism evidence="5 6">
    <name type="scientific">Roseospirillum parvum</name>
    <dbReference type="NCBI Taxonomy" id="83401"/>
    <lineage>
        <taxon>Bacteria</taxon>
        <taxon>Pseudomonadati</taxon>
        <taxon>Pseudomonadota</taxon>
        <taxon>Alphaproteobacteria</taxon>
        <taxon>Rhodospirillales</taxon>
        <taxon>Rhodospirillaceae</taxon>
        <taxon>Roseospirillum</taxon>
    </lineage>
</organism>
<dbReference type="RefSeq" id="WP_092615979.1">
    <property type="nucleotide sequence ID" value="NZ_FNCV01000002.1"/>
</dbReference>
<keyword evidence="6" id="KW-1185">Reference proteome</keyword>
<dbReference type="Pfam" id="PF00990">
    <property type="entry name" value="GGDEF"/>
    <property type="match status" value="1"/>
</dbReference>
<dbReference type="STRING" id="83401.SAMN05421742_102263"/>
<dbReference type="InterPro" id="IPR029787">
    <property type="entry name" value="Nucleotide_cyclase"/>
</dbReference>
<dbReference type="InterPro" id="IPR050469">
    <property type="entry name" value="Diguanylate_Cyclase"/>
</dbReference>
<accession>A0A1G7WN23</accession>
<dbReference type="FunFam" id="3.30.70.270:FF:000001">
    <property type="entry name" value="Diguanylate cyclase domain protein"/>
    <property type="match status" value="1"/>
</dbReference>
<dbReference type="CDD" id="cd01949">
    <property type="entry name" value="GGDEF"/>
    <property type="match status" value="1"/>
</dbReference>
<gene>
    <name evidence="5" type="ORF">SAMN05421742_102263</name>
</gene>
<dbReference type="SUPFAM" id="SSF55073">
    <property type="entry name" value="Nucleotide cyclase"/>
    <property type="match status" value="1"/>
</dbReference>
<dbReference type="EC" id="2.7.7.65" evidence="1"/>
<dbReference type="PROSITE" id="PS50887">
    <property type="entry name" value="GGDEF"/>
    <property type="match status" value="1"/>
</dbReference>
<dbReference type="NCBIfam" id="TIGR00254">
    <property type="entry name" value="GGDEF"/>
    <property type="match status" value="1"/>
</dbReference>
<evidence type="ECO:0000256" key="3">
    <source>
        <dbReference type="SAM" id="Coils"/>
    </source>
</evidence>
<dbReference type="Gene3D" id="3.30.70.270">
    <property type="match status" value="1"/>
</dbReference>
<dbReference type="EMBL" id="FNCV01000002">
    <property type="protein sequence ID" value="SDG73371.1"/>
    <property type="molecule type" value="Genomic_DNA"/>
</dbReference>
<name>A0A1G7WN23_9PROT</name>
<keyword evidence="3" id="KW-0175">Coiled coil</keyword>
<dbReference type="OrthoDB" id="9812260at2"/>